<accession>A0AAV5WZP6</accession>
<keyword evidence="1 5" id="KW-0479">Metal-binding</keyword>
<dbReference type="InterPro" id="IPR036407">
    <property type="entry name" value="DM_DNA-bd_sf"/>
</dbReference>
<dbReference type="Proteomes" id="UP001432322">
    <property type="component" value="Unassembled WGS sequence"/>
</dbReference>
<dbReference type="SUPFAM" id="SSF82927">
    <property type="entry name" value="Cysteine-rich DNA binding domain, (DM domain)"/>
    <property type="match status" value="2"/>
</dbReference>
<keyword evidence="9" id="KW-1185">Reference proteome</keyword>
<dbReference type="PANTHER" id="PTHR12322">
    <property type="entry name" value="DOUBLESEX AND MAB-3 RELATED TRANSCRIPTION FACTOR DMRT"/>
    <property type="match status" value="1"/>
</dbReference>
<organism evidence="8 9">
    <name type="scientific">Pristionchus fissidentatus</name>
    <dbReference type="NCBI Taxonomy" id="1538716"/>
    <lineage>
        <taxon>Eukaryota</taxon>
        <taxon>Metazoa</taxon>
        <taxon>Ecdysozoa</taxon>
        <taxon>Nematoda</taxon>
        <taxon>Chromadorea</taxon>
        <taxon>Rhabditida</taxon>
        <taxon>Rhabditina</taxon>
        <taxon>Diplogasteromorpha</taxon>
        <taxon>Diplogasteroidea</taxon>
        <taxon>Neodiplogasteridae</taxon>
        <taxon>Pristionchus</taxon>
    </lineage>
</organism>
<reference evidence="8" key="1">
    <citation type="submission" date="2023-10" db="EMBL/GenBank/DDBJ databases">
        <title>Genome assembly of Pristionchus species.</title>
        <authorList>
            <person name="Yoshida K."/>
            <person name="Sommer R.J."/>
        </authorList>
    </citation>
    <scope>NUCLEOTIDE SEQUENCE</scope>
    <source>
        <strain evidence="8">RS5133</strain>
    </source>
</reference>
<feature type="non-terminal residue" evidence="8">
    <location>
        <position position="233"/>
    </location>
</feature>
<dbReference type="Gene3D" id="4.10.1040.10">
    <property type="entry name" value="DM DNA-binding domain"/>
    <property type="match status" value="2"/>
</dbReference>
<feature type="non-terminal residue" evidence="8">
    <location>
        <position position="1"/>
    </location>
</feature>
<evidence type="ECO:0000259" key="6">
    <source>
        <dbReference type="PROSITE" id="PS50809"/>
    </source>
</evidence>
<dbReference type="GO" id="GO:0007548">
    <property type="term" value="P:sex differentiation"/>
    <property type="evidence" value="ECO:0007669"/>
    <property type="project" value="TreeGrafter"/>
</dbReference>
<dbReference type="PROSITE" id="PS40000">
    <property type="entry name" value="DM_1"/>
    <property type="match status" value="2"/>
</dbReference>
<evidence type="ECO:0000256" key="5">
    <source>
        <dbReference type="PROSITE-ProRule" id="PRU00070"/>
    </source>
</evidence>
<name>A0AAV5WZP6_9BILA</name>
<dbReference type="Pfam" id="PF00751">
    <property type="entry name" value="DM"/>
    <property type="match status" value="2"/>
</dbReference>
<dbReference type="EMBL" id="BTSY01000002">
    <property type="protein sequence ID" value="GMT16706.1"/>
    <property type="molecule type" value="Genomic_DNA"/>
</dbReference>
<keyword evidence="4 5" id="KW-0539">Nucleus</keyword>
<feature type="DNA-binding region" description="DM" evidence="5">
    <location>
        <begin position="121"/>
        <end position="169"/>
    </location>
</feature>
<comment type="caution">
    <text evidence="8">The sequence shown here is derived from an EMBL/GenBank/DDBJ whole genome shotgun (WGS) entry which is preliminary data.</text>
</comment>
<gene>
    <name evidence="8" type="ORF">PFISCL1PPCAC_29233</name>
    <name evidence="7" type="ORF">PFISCL1PPCAC_8003</name>
</gene>
<dbReference type="InterPro" id="IPR001275">
    <property type="entry name" value="DM_DNA-bd"/>
</dbReference>
<evidence type="ECO:0000256" key="4">
    <source>
        <dbReference type="ARBA" id="ARBA00023242"/>
    </source>
</evidence>
<evidence type="ECO:0000256" key="1">
    <source>
        <dbReference type="ARBA" id="ARBA00022723"/>
    </source>
</evidence>
<comment type="subcellular location">
    <subcellularLocation>
        <location evidence="5">Nucleus</location>
    </subcellularLocation>
</comment>
<dbReference type="SMART" id="SM00301">
    <property type="entry name" value="DM"/>
    <property type="match status" value="2"/>
</dbReference>
<evidence type="ECO:0000313" key="7">
    <source>
        <dbReference type="EMBL" id="GMT16706.1"/>
    </source>
</evidence>
<dbReference type="InterPro" id="IPR026607">
    <property type="entry name" value="DMRT"/>
</dbReference>
<dbReference type="AlphaFoldDB" id="A0AAV5WZP6"/>
<evidence type="ECO:0000313" key="8">
    <source>
        <dbReference type="EMBL" id="GMT37936.1"/>
    </source>
</evidence>
<dbReference type="GO" id="GO:0005634">
    <property type="term" value="C:nucleus"/>
    <property type="evidence" value="ECO:0007669"/>
    <property type="project" value="UniProtKB-SubCell"/>
</dbReference>
<keyword evidence="3 5" id="KW-0238">DNA-binding</keyword>
<dbReference type="EMBL" id="BTSY01000358">
    <property type="protein sequence ID" value="GMT37936.1"/>
    <property type="molecule type" value="Genomic_DNA"/>
</dbReference>
<protein>
    <recommendedName>
        <fullName evidence="6">DM domain-containing protein</fullName>
    </recommendedName>
</protein>
<dbReference type="GO" id="GO:0000981">
    <property type="term" value="F:DNA-binding transcription factor activity, RNA polymerase II-specific"/>
    <property type="evidence" value="ECO:0007669"/>
    <property type="project" value="TreeGrafter"/>
</dbReference>
<evidence type="ECO:0000313" key="9">
    <source>
        <dbReference type="Proteomes" id="UP001432322"/>
    </source>
</evidence>
<dbReference type="PANTHER" id="PTHR12322:SF125">
    <property type="entry name" value="PROTEIN MALE ABNORMAL 3"/>
    <property type="match status" value="1"/>
</dbReference>
<feature type="domain" description="DM" evidence="6">
    <location>
        <begin position="121"/>
        <end position="169"/>
    </location>
</feature>
<sequence length="233" mass="25727">PLLSPALHCCELLLADGVPDMELPTIMLHSPQAFSVDEENGLITVDGKTVEKKYYCQRCLNHDLLYPRKGHKTECIFAACPCAQCAMVEQRRQLNNMLSKKRVVDYPHIILNGRKVRDPKCARCYAHGIMSRLRGHKKDCCEFARCTCEACLLVDTRRNLMARQIRLRRLQVRSRKDGAVAAAAAAAAVAAAVAAPPDPEVRLPSVEALESIPAIVRPVAVVPPPITISPIML</sequence>
<feature type="domain" description="DM" evidence="6">
    <location>
        <begin position="56"/>
        <end position="102"/>
    </location>
</feature>
<dbReference type="GO" id="GO:0000978">
    <property type="term" value="F:RNA polymerase II cis-regulatory region sequence-specific DNA binding"/>
    <property type="evidence" value="ECO:0007669"/>
    <property type="project" value="TreeGrafter"/>
</dbReference>
<proteinExistence type="predicted"/>
<evidence type="ECO:0000256" key="3">
    <source>
        <dbReference type="ARBA" id="ARBA00023125"/>
    </source>
</evidence>
<feature type="DNA-binding region" description="DM" evidence="5">
    <location>
        <begin position="56"/>
        <end position="102"/>
    </location>
</feature>
<dbReference type="PROSITE" id="PS50809">
    <property type="entry name" value="DM_2"/>
    <property type="match status" value="2"/>
</dbReference>
<evidence type="ECO:0000256" key="2">
    <source>
        <dbReference type="ARBA" id="ARBA00022833"/>
    </source>
</evidence>
<keyword evidence="2 5" id="KW-0862">Zinc</keyword>
<dbReference type="GO" id="GO:0046872">
    <property type="term" value="F:metal ion binding"/>
    <property type="evidence" value="ECO:0007669"/>
    <property type="project" value="UniProtKB-KW"/>
</dbReference>